<dbReference type="NCBIfam" id="NF037955">
    <property type="entry name" value="mfs"/>
    <property type="match status" value="1"/>
</dbReference>
<dbReference type="InterPro" id="IPR024989">
    <property type="entry name" value="MFS_assoc_dom"/>
</dbReference>
<feature type="transmembrane region" description="Helical" evidence="8">
    <location>
        <begin position="341"/>
        <end position="361"/>
    </location>
</feature>
<keyword evidence="7 8" id="KW-0472">Membrane</keyword>
<accession>A0AAW8R461</accession>
<evidence type="ECO:0000256" key="3">
    <source>
        <dbReference type="ARBA" id="ARBA00022475"/>
    </source>
</evidence>
<dbReference type="Gene3D" id="1.20.1250.20">
    <property type="entry name" value="MFS general substrate transporter like domains"/>
    <property type="match status" value="2"/>
</dbReference>
<evidence type="ECO:0000259" key="9">
    <source>
        <dbReference type="PROSITE" id="PS50850"/>
    </source>
</evidence>
<dbReference type="RefSeq" id="WP_311361705.1">
    <property type="nucleotide sequence ID" value="NZ_JAVRIE010000003.1"/>
</dbReference>
<dbReference type="PANTHER" id="PTHR23522">
    <property type="entry name" value="BLL5896 PROTEIN"/>
    <property type="match status" value="1"/>
</dbReference>
<proteinExistence type="predicted"/>
<feature type="transmembrane region" description="Helical" evidence="8">
    <location>
        <begin position="21"/>
        <end position="44"/>
    </location>
</feature>
<evidence type="ECO:0000256" key="1">
    <source>
        <dbReference type="ARBA" id="ARBA00004429"/>
    </source>
</evidence>
<dbReference type="GO" id="GO:0030395">
    <property type="term" value="F:lactose binding"/>
    <property type="evidence" value="ECO:0007669"/>
    <property type="project" value="TreeGrafter"/>
</dbReference>
<dbReference type="GO" id="GO:0005886">
    <property type="term" value="C:plasma membrane"/>
    <property type="evidence" value="ECO:0007669"/>
    <property type="project" value="UniProtKB-SubCell"/>
</dbReference>
<evidence type="ECO:0000256" key="4">
    <source>
        <dbReference type="ARBA" id="ARBA00022519"/>
    </source>
</evidence>
<dbReference type="InterPro" id="IPR036259">
    <property type="entry name" value="MFS_trans_sf"/>
</dbReference>
<sequence length="404" mass="44316">MFLRFLITTKSRAAANSSVNLGLLSLTYFFYFGQLGVITPYAGVFLDGRGFSSEEIGSLLAIITLTRVLGPNLWASIADKTGRGGDIVRFGCLLAFITFSAVYFSFDFWSLTFSFGIMMMFWTAVLPQLEVMTVSATKLSRGGYGAIRLWGSIGFIVMSLSVGALLDYFSTEVIIYTASFTLFGLYLSSLLISSPPVSTDQNNQHTSTWKEALRYPFIVFMLSAILLQMSFGSFYSFFALYMTDLSYSGKQTGFFIAIGVLAEIGIFLVASRVIARVGVKWVLFVSLLLTTLRWFILAIIPEFIGSIIFSQILHAFSFGMTHATSVYFLHHYFSEGFQSRAQALYVSIAFGVGGAIGSFVAGQTWQQGEGARFSFLLSSGFALAGAVMVLLVSSKMLNKAPSET</sequence>
<dbReference type="SUPFAM" id="SSF103473">
    <property type="entry name" value="MFS general substrate transporter"/>
    <property type="match status" value="1"/>
</dbReference>
<evidence type="ECO:0000256" key="7">
    <source>
        <dbReference type="ARBA" id="ARBA00023136"/>
    </source>
</evidence>
<dbReference type="InterPro" id="IPR026032">
    <property type="entry name" value="HcaT-like"/>
</dbReference>
<keyword evidence="11" id="KW-1185">Reference proteome</keyword>
<feature type="transmembrane region" description="Helical" evidence="8">
    <location>
        <begin position="215"/>
        <end position="242"/>
    </location>
</feature>
<dbReference type="InterPro" id="IPR020846">
    <property type="entry name" value="MFS_dom"/>
</dbReference>
<comment type="caution">
    <text evidence="10">The sequence shown here is derived from an EMBL/GenBank/DDBJ whole genome shotgun (WGS) entry which is preliminary data.</text>
</comment>
<feature type="transmembrane region" description="Helical" evidence="8">
    <location>
        <begin position="373"/>
        <end position="392"/>
    </location>
</feature>
<feature type="transmembrane region" description="Helical" evidence="8">
    <location>
        <begin position="254"/>
        <end position="274"/>
    </location>
</feature>
<organism evidence="10 11">
    <name type="scientific">Brumicola blandensis</name>
    <dbReference type="NCBI Taxonomy" id="3075611"/>
    <lineage>
        <taxon>Bacteria</taxon>
        <taxon>Pseudomonadati</taxon>
        <taxon>Pseudomonadota</taxon>
        <taxon>Gammaproteobacteria</taxon>
        <taxon>Alteromonadales</taxon>
        <taxon>Alteromonadaceae</taxon>
        <taxon>Brumicola</taxon>
    </lineage>
</organism>
<feature type="transmembrane region" description="Helical" evidence="8">
    <location>
        <begin position="149"/>
        <end position="168"/>
    </location>
</feature>
<keyword evidence="2" id="KW-0813">Transport</keyword>
<dbReference type="PROSITE" id="PS50850">
    <property type="entry name" value="MFS"/>
    <property type="match status" value="1"/>
</dbReference>
<evidence type="ECO:0000256" key="6">
    <source>
        <dbReference type="ARBA" id="ARBA00022989"/>
    </source>
</evidence>
<dbReference type="EMBL" id="JAVRIE010000003">
    <property type="protein sequence ID" value="MDT0582936.1"/>
    <property type="molecule type" value="Genomic_DNA"/>
</dbReference>
<evidence type="ECO:0000256" key="8">
    <source>
        <dbReference type="SAM" id="Phobius"/>
    </source>
</evidence>
<protein>
    <submittedName>
        <fullName evidence="10">MFS transporter</fullName>
    </submittedName>
</protein>
<dbReference type="PANTHER" id="PTHR23522:SF10">
    <property type="entry name" value="3-PHENYLPROPIONIC ACID TRANSPORTER-RELATED"/>
    <property type="match status" value="1"/>
</dbReference>
<feature type="transmembrane region" description="Helical" evidence="8">
    <location>
        <begin position="281"/>
        <end position="301"/>
    </location>
</feature>
<comment type="subcellular location">
    <subcellularLocation>
        <location evidence="1">Cell inner membrane</location>
        <topology evidence="1">Multi-pass membrane protein</topology>
    </subcellularLocation>
</comment>
<feature type="transmembrane region" description="Helical" evidence="8">
    <location>
        <begin position="174"/>
        <end position="194"/>
    </location>
</feature>
<feature type="domain" description="Major facilitator superfamily (MFS) profile" evidence="9">
    <location>
        <begin position="216"/>
        <end position="404"/>
    </location>
</feature>
<dbReference type="AlphaFoldDB" id="A0AAW8R461"/>
<keyword evidence="6 8" id="KW-1133">Transmembrane helix</keyword>
<reference evidence="10 11" key="1">
    <citation type="submission" date="2023-09" db="EMBL/GenBank/DDBJ databases">
        <authorList>
            <person name="Rey-Velasco X."/>
        </authorList>
    </citation>
    <scope>NUCLEOTIDE SEQUENCE [LARGE SCALE GENOMIC DNA]</scope>
    <source>
        <strain evidence="10 11">W409</strain>
    </source>
</reference>
<feature type="transmembrane region" description="Helical" evidence="8">
    <location>
        <begin position="112"/>
        <end position="129"/>
    </location>
</feature>
<feature type="transmembrane region" description="Helical" evidence="8">
    <location>
        <begin position="56"/>
        <end position="75"/>
    </location>
</feature>
<keyword evidence="4" id="KW-0997">Cell inner membrane</keyword>
<evidence type="ECO:0000313" key="10">
    <source>
        <dbReference type="EMBL" id="MDT0582936.1"/>
    </source>
</evidence>
<dbReference type="Pfam" id="PF12832">
    <property type="entry name" value="MFS_1_like"/>
    <property type="match status" value="1"/>
</dbReference>
<dbReference type="GO" id="GO:0015528">
    <property type="term" value="F:lactose:proton symporter activity"/>
    <property type="evidence" value="ECO:0007669"/>
    <property type="project" value="TreeGrafter"/>
</dbReference>
<evidence type="ECO:0000256" key="5">
    <source>
        <dbReference type="ARBA" id="ARBA00022692"/>
    </source>
</evidence>
<name>A0AAW8R461_9ALTE</name>
<evidence type="ECO:0000313" key="11">
    <source>
        <dbReference type="Proteomes" id="UP001249020"/>
    </source>
</evidence>
<gene>
    <name evidence="10" type="ORF">RM544_10325</name>
</gene>
<evidence type="ECO:0000256" key="2">
    <source>
        <dbReference type="ARBA" id="ARBA00022448"/>
    </source>
</evidence>
<keyword evidence="3" id="KW-1003">Cell membrane</keyword>
<feature type="transmembrane region" description="Helical" evidence="8">
    <location>
        <begin position="87"/>
        <end position="106"/>
    </location>
</feature>
<keyword evidence="5 8" id="KW-0812">Transmembrane</keyword>
<dbReference type="Proteomes" id="UP001249020">
    <property type="component" value="Unassembled WGS sequence"/>
</dbReference>
<dbReference type="PIRSF" id="PIRSF004925">
    <property type="entry name" value="HcaT"/>
    <property type="match status" value="1"/>
</dbReference>
<feature type="transmembrane region" description="Helical" evidence="8">
    <location>
        <begin position="307"/>
        <end position="329"/>
    </location>
</feature>